<protein>
    <recommendedName>
        <fullName evidence="3">isochorismate synthase</fullName>
        <ecNumber evidence="3">5.4.4.2</ecNumber>
    </recommendedName>
    <alternativeName>
        <fullName evidence="5">Isochorismate mutase</fullName>
    </alternativeName>
</protein>
<dbReference type="InterPro" id="IPR004561">
    <property type="entry name" value="IsoChor_synthase"/>
</dbReference>
<feature type="domain" description="Chorismate-utilising enzyme C-terminal" evidence="6">
    <location>
        <begin position="166"/>
        <end position="416"/>
    </location>
</feature>
<dbReference type="AlphaFoldDB" id="A0A6I4TWT9"/>
<evidence type="ECO:0000256" key="3">
    <source>
        <dbReference type="ARBA" id="ARBA00012824"/>
    </source>
</evidence>
<dbReference type="NCBIfam" id="TIGR00543">
    <property type="entry name" value="isochor_syn"/>
    <property type="match status" value="1"/>
</dbReference>
<evidence type="ECO:0000256" key="5">
    <source>
        <dbReference type="ARBA" id="ARBA00041564"/>
    </source>
</evidence>
<evidence type="ECO:0000256" key="2">
    <source>
        <dbReference type="ARBA" id="ARBA00005297"/>
    </source>
</evidence>
<proteinExistence type="inferred from homology"/>
<evidence type="ECO:0000256" key="1">
    <source>
        <dbReference type="ARBA" id="ARBA00000799"/>
    </source>
</evidence>
<keyword evidence="8" id="KW-1185">Reference proteome</keyword>
<dbReference type="EMBL" id="WTYJ01000002">
    <property type="protein sequence ID" value="MXO99581.1"/>
    <property type="molecule type" value="Genomic_DNA"/>
</dbReference>
<dbReference type="GO" id="GO:0009697">
    <property type="term" value="P:salicylic acid biosynthetic process"/>
    <property type="evidence" value="ECO:0007669"/>
    <property type="project" value="TreeGrafter"/>
</dbReference>
<dbReference type="Pfam" id="PF00425">
    <property type="entry name" value="Chorismate_bind"/>
    <property type="match status" value="1"/>
</dbReference>
<name>A0A6I4TWT9_9SPHN</name>
<comment type="caution">
    <text evidence="7">The sequence shown here is derived from an EMBL/GenBank/DDBJ whole genome shotgun (WGS) entry which is preliminary data.</text>
</comment>
<evidence type="ECO:0000256" key="4">
    <source>
        <dbReference type="ARBA" id="ARBA00023235"/>
    </source>
</evidence>
<dbReference type="Gene3D" id="3.60.120.10">
    <property type="entry name" value="Anthranilate synthase"/>
    <property type="match status" value="1"/>
</dbReference>
<comment type="similarity">
    <text evidence="2">Belongs to the isochorismate synthase family.</text>
</comment>
<dbReference type="EC" id="5.4.4.2" evidence="3"/>
<dbReference type="PANTHER" id="PTHR42839">
    <property type="entry name" value="ISOCHORISMATE SYNTHASE ENTC"/>
    <property type="match status" value="1"/>
</dbReference>
<evidence type="ECO:0000313" key="7">
    <source>
        <dbReference type="EMBL" id="MXO99581.1"/>
    </source>
</evidence>
<dbReference type="PANTHER" id="PTHR42839:SF2">
    <property type="entry name" value="ISOCHORISMATE SYNTHASE ENTC"/>
    <property type="match status" value="1"/>
</dbReference>
<sequence>MMMRDYASGEANANSLDAHGFASGSIDVVSDPLPVPATPTADAALPWVFALSAVERRLFATGLQRRLTAGPAATLGDRVRAFFAALPADSQAPQVLVGALPFDRTADDLFFQPQSLSATPWNVAGQWRADDRHWRVRGEPDRNGYQAAVTKALATLAQARETAAPGESVMTKLVLSRSLLLAADQPIDPLALSVRLTGDPGAVRFITPTLKSQAHPQTDADIRHLVGATPELLLHKQGAQILSHPLAGSSRRSADPRADHAAADALLHSRKDHREHGWVVEAILDGLAPFCSTLSAPREPELVSTETMWHLGTRIAGTLRHPDDTNAAELAAVLHPTPAVGGTPRDTAVKLIGELEGYDRGFYAGAVGWTDASGDGAFYVSLRCAEIHGQTARVYAGAGIVEGSDPVAEAEETSAKLQAVLRALGVDETGRPID</sequence>
<organism evidence="7 8">
    <name type="scientific">Croceibacterium xixiisoli</name>
    <dbReference type="NCBI Taxonomy" id="1476466"/>
    <lineage>
        <taxon>Bacteria</taxon>
        <taxon>Pseudomonadati</taxon>
        <taxon>Pseudomonadota</taxon>
        <taxon>Alphaproteobacteria</taxon>
        <taxon>Sphingomonadales</taxon>
        <taxon>Erythrobacteraceae</taxon>
        <taxon>Croceibacterium</taxon>
    </lineage>
</organism>
<keyword evidence="4 7" id="KW-0413">Isomerase</keyword>
<comment type="catalytic activity">
    <reaction evidence="1">
        <text>chorismate = isochorismate</text>
        <dbReference type="Rhea" id="RHEA:18985"/>
        <dbReference type="ChEBI" id="CHEBI:29748"/>
        <dbReference type="ChEBI" id="CHEBI:29780"/>
        <dbReference type="EC" id="5.4.4.2"/>
    </reaction>
</comment>
<dbReference type="Proteomes" id="UP000469430">
    <property type="component" value="Unassembled WGS sequence"/>
</dbReference>
<gene>
    <name evidence="7" type="ORF">GRI97_11340</name>
</gene>
<reference evidence="7 8" key="1">
    <citation type="submission" date="2019-12" db="EMBL/GenBank/DDBJ databases">
        <title>Genomic-based taxomic classification of the family Erythrobacteraceae.</title>
        <authorList>
            <person name="Xu L."/>
        </authorList>
    </citation>
    <scope>NUCLEOTIDE SEQUENCE [LARGE SCALE GENOMIC DNA]</scope>
    <source>
        <strain evidence="7 8">S36</strain>
    </source>
</reference>
<dbReference type="SUPFAM" id="SSF56322">
    <property type="entry name" value="ADC synthase"/>
    <property type="match status" value="1"/>
</dbReference>
<accession>A0A6I4TWT9</accession>
<evidence type="ECO:0000313" key="8">
    <source>
        <dbReference type="Proteomes" id="UP000469430"/>
    </source>
</evidence>
<dbReference type="InterPro" id="IPR015890">
    <property type="entry name" value="Chorismate_C"/>
</dbReference>
<dbReference type="OrthoDB" id="9806579at2"/>
<dbReference type="GO" id="GO:0008909">
    <property type="term" value="F:isochorismate synthase activity"/>
    <property type="evidence" value="ECO:0007669"/>
    <property type="project" value="UniProtKB-EC"/>
</dbReference>
<evidence type="ECO:0000259" key="6">
    <source>
        <dbReference type="Pfam" id="PF00425"/>
    </source>
</evidence>
<dbReference type="InterPro" id="IPR005801">
    <property type="entry name" value="ADC_synthase"/>
</dbReference>